<dbReference type="GO" id="GO:0022857">
    <property type="term" value="F:transmembrane transporter activity"/>
    <property type="evidence" value="ECO:0007669"/>
    <property type="project" value="InterPro"/>
</dbReference>
<dbReference type="EMBL" id="AP013059">
    <property type="protein sequence ID" value="BAN26052.1"/>
    <property type="molecule type" value="Genomic_DNA"/>
</dbReference>
<comment type="similarity">
    <text evidence="2">Belongs to the major facilitator superfamily. Sugar transporter (TC 2.A.1.1) family.</text>
</comment>
<dbReference type="InterPro" id="IPR020846">
    <property type="entry name" value="MFS_dom"/>
</dbReference>
<dbReference type="PROSITE" id="PS00216">
    <property type="entry name" value="SUGAR_TRANSPORT_1"/>
    <property type="match status" value="2"/>
</dbReference>
<dbReference type="GO" id="GO:0016020">
    <property type="term" value="C:membrane"/>
    <property type="evidence" value="ECO:0007669"/>
    <property type="project" value="UniProtKB-SubCell"/>
</dbReference>
<feature type="transmembrane region" description="Helical" evidence="7">
    <location>
        <begin position="132"/>
        <end position="151"/>
    </location>
</feature>
<feature type="transmembrane region" description="Helical" evidence="7">
    <location>
        <begin position="464"/>
        <end position="483"/>
    </location>
</feature>
<feature type="domain" description="Major facilitator superfamily (MFS) profile" evidence="8">
    <location>
        <begin position="66"/>
        <end position="486"/>
    </location>
</feature>
<feature type="transmembrane region" description="Helical" evidence="7">
    <location>
        <begin position="190"/>
        <end position="212"/>
    </location>
</feature>
<dbReference type="PROSITE" id="PS50850">
    <property type="entry name" value="MFS"/>
    <property type="match status" value="1"/>
</dbReference>
<accession>R4X352</accession>
<evidence type="ECO:0000259" key="8">
    <source>
        <dbReference type="PROSITE" id="PS50850"/>
    </source>
</evidence>
<evidence type="ECO:0000256" key="7">
    <source>
        <dbReference type="SAM" id="Phobius"/>
    </source>
</evidence>
<keyword evidence="5 7" id="KW-1133">Transmembrane helix</keyword>
<dbReference type="InterPro" id="IPR036259">
    <property type="entry name" value="MFS_trans_sf"/>
</dbReference>
<dbReference type="Proteomes" id="UP000013966">
    <property type="component" value="Chromosome 2"/>
</dbReference>
<comment type="subcellular location">
    <subcellularLocation>
        <location evidence="1">Membrane</location>
        <topology evidence="1">Multi-pass membrane protein</topology>
    </subcellularLocation>
</comment>
<dbReference type="PANTHER" id="PTHR23511:SF34">
    <property type="entry name" value="SYNAPTIC VESICLE GLYCOPROTEIN 2"/>
    <property type="match status" value="1"/>
</dbReference>
<evidence type="ECO:0000256" key="2">
    <source>
        <dbReference type="ARBA" id="ARBA00010992"/>
    </source>
</evidence>
<dbReference type="Gene3D" id="1.20.1250.20">
    <property type="entry name" value="MFS general substrate transporter like domains"/>
    <property type="match status" value="1"/>
</dbReference>
<keyword evidence="10" id="KW-1185">Reference proteome</keyword>
<name>R4X352_9BURK</name>
<dbReference type="HOGENOM" id="CLU_001265_46_6_4"/>
<keyword evidence="3" id="KW-0813">Transport</keyword>
<feature type="transmembrane region" description="Helical" evidence="7">
    <location>
        <begin position="340"/>
        <end position="362"/>
    </location>
</feature>
<dbReference type="STRING" id="758793.BRPE64_BCDS13910"/>
<dbReference type="SUPFAM" id="SSF103473">
    <property type="entry name" value="MFS general substrate transporter"/>
    <property type="match status" value="1"/>
</dbReference>
<keyword evidence="4 7" id="KW-0812">Transmembrane</keyword>
<keyword evidence="6 7" id="KW-0472">Membrane</keyword>
<dbReference type="AlphaFoldDB" id="R4X352"/>
<dbReference type="CDD" id="cd17316">
    <property type="entry name" value="MFS_SV2_like"/>
    <property type="match status" value="1"/>
</dbReference>
<feature type="transmembrane region" description="Helical" evidence="7">
    <location>
        <begin position="438"/>
        <end position="458"/>
    </location>
</feature>
<reference evidence="9 10" key="1">
    <citation type="journal article" date="2013" name="Genome Announc.">
        <title>Complete Genome Sequence of Burkholderia sp. Strain RPE64, Bacterial Symbiont of the Bean Bug Riptortus pedestris.</title>
        <authorList>
            <person name="Shibata T.F."/>
            <person name="Maeda T."/>
            <person name="Nikoh N."/>
            <person name="Yamaguchi K."/>
            <person name="Oshima K."/>
            <person name="Hattori M."/>
            <person name="Nishiyama T."/>
            <person name="Hasebe M."/>
            <person name="Fukatsu T."/>
            <person name="Kikuchi Y."/>
            <person name="Shigenobu S."/>
        </authorList>
    </citation>
    <scope>NUCLEOTIDE SEQUENCE [LARGE SCALE GENOMIC DNA]</scope>
</reference>
<evidence type="ECO:0000256" key="6">
    <source>
        <dbReference type="ARBA" id="ARBA00023136"/>
    </source>
</evidence>
<evidence type="ECO:0000313" key="9">
    <source>
        <dbReference type="EMBL" id="BAN26052.1"/>
    </source>
</evidence>
<evidence type="ECO:0000256" key="1">
    <source>
        <dbReference type="ARBA" id="ARBA00004141"/>
    </source>
</evidence>
<organism evidence="9 10">
    <name type="scientific">Caballeronia insecticola</name>
    <dbReference type="NCBI Taxonomy" id="758793"/>
    <lineage>
        <taxon>Bacteria</taxon>
        <taxon>Pseudomonadati</taxon>
        <taxon>Pseudomonadota</taxon>
        <taxon>Betaproteobacteria</taxon>
        <taxon>Burkholderiales</taxon>
        <taxon>Burkholderiaceae</taxon>
        <taxon>Caballeronia</taxon>
    </lineage>
</organism>
<dbReference type="PROSITE" id="PS00217">
    <property type="entry name" value="SUGAR_TRANSPORT_2"/>
    <property type="match status" value="1"/>
</dbReference>
<sequence>MTQIFYVADLCRRLLKTLRQIDHRVFTRPRRIERDDMSIATHATQPRASAAARLERLPFSGYHRTIFIIIAIAFFFDSVDLGTMTFVLGSIKSEFGLSSAMAGLVASASFFGMVLGAAVAGLLADRFGRRPVFQWSMVLWGLASYLCSTAQSVDALILYRVLLGVGMGMEFPIAQTLLSEFVPTASRGRLIALMDGFWPLGFIASGVVSYFVLPKFGWRTEFALLAIPAVFVLIVRRVVPESPRWLEHRGRFADADRVLADVEVKVMKAKGLSQLPPPAMLAEPPAQKGTGAFREIWSVAYRRRTVMVWMLWFFALLGFYGLTSWLGALMQQAGFAVTKSVLYTVLISLGGVPGFLCAAWLVERWGRKPTCIASLIGSGVMAYLYGQTALHAETPTLLICAGLAMQFFLFAMWAVLYTYTPELYGTGARATGSGFASAIGRVGSLIGPYVVGVVLPVFGQGGVFSLGALCFVIAAAAVWLLGIETRGLALETLVSEAQEQKGSGVLVSARE</sequence>
<evidence type="ECO:0000256" key="5">
    <source>
        <dbReference type="ARBA" id="ARBA00022989"/>
    </source>
</evidence>
<gene>
    <name evidence="9" type="ORF">BRPE64_BCDS13910</name>
</gene>
<feature type="transmembrane region" description="Helical" evidence="7">
    <location>
        <begin position="100"/>
        <end position="123"/>
    </location>
</feature>
<protein>
    <submittedName>
        <fullName evidence="9">Major facilitator superfamily (MFS) metabolite/H+ symporter</fullName>
    </submittedName>
</protein>
<reference evidence="9 10" key="2">
    <citation type="journal article" date="2018" name="Int. J. Syst. Evol. Microbiol.">
        <title>Burkholderia insecticola sp. nov., a gut symbiotic bacterium of the bean bug Riptortus pedestris.</title>
        <authorList>
            <person name="Takeshita K."/>
            <person name="Tamaki H."/>
            <person name="Ohbayashi T."/>
            <person name="Meng X.-Y."/>
            <person name="Sone T."/>
            <person name="Mitani Y."/>
            <person name="Peeters C."/>
            <person name="Kikuchi Y."/>
            <person name="Vandamme P."/>
        </authorList>
    </citation>
    <scope>NUCLEOTIDE SEQUENCE [LARGE SCALE GENOMIC DNA]</scope>
    <source>
        <strain evidence="9">RPE64</strain>
    </source>
</reference>
<dbReference type="Pfam" id="PF00083">
    <property type="entry name" value="Sugar_tr"/>
    <property type="match status" value="1"/>
</dbReference>
<dbReference type="PANTHER" id="PTHR23511">
    <property type="entry name" value="SYNAPTIC VESICLE GLYCOPROTEIN 2"/>
    <property type="match status" value="1"/>
</dbReference>
<dbReference type="KEGG" id="buo:BRPE64_BCDS13910"/>
<proteinExistence type="inferred from homology"/>
<feature type="transmembrane region" description="Helical" evidence="7">
    <location>
        <begin position="306"/>
        <end position="328"/>
    </location>
</feature>
<dbReference type="PATRIC" id="fig|758793.3.peg.4298"/>
<feature type="transmembrane region" description="Helical" evidence="7">
    <location>
        <begin position="396"/>
        <end position="417"/>
    </location>
</feature>
<evidence type="ECO:0000256" key="3">
    <source>
        <dbReference type="ARBA" id="ARBA00022448"/>
    </source>
</evidence>
<feature type="transmembrane region" description="Helical" evidence="7">
    <location>
        <begin position="66"/>
        <end position="88"/>
    </location>
</feature>
<evidence type="ECO:0000256" key="4">
    <source>
        <dbReference type="ARBA" id="ARBA00022692"/>
    </source>
</evidence>
<dbReference type="InterPro" id="IPR005828">
    <property type="entry name" value="MFS_sugar_transport-like"/>
</dbReference>
<feature type="transmembrane region" description="Helical" evidence="7">
    <location>
        <begin position="369"/>
        <end position="390"/>
    </location>
</feature>
<dbReference type="InterPro" id="IPR005829">
    <property type="entry name" value="Sugar_transporter_CS"/>
</dbReference>
<evidence type="ECO:0000313" key="10">
    <source>
        <dbReference type="Proteomes" id="UP000013966"/>
    </source>
</evidence>